<keyword evidence="3" id="KW-1185">Reference proteome</keyword>
<evidence type="ECO:0000256" key="1">
    <source>
        <dbReference type="SAM" id="MobiDB-lite"/>
    </source>
</evidence>
<gene>
    <name evidence="2" type="ORF">WJX74_006161</name>
</gene>
<feature type="region of interest" description="Disordered" evidence="1">
    <location>
        <begin position="574"/>
        <end position="673"/>
    </location>
</feature>
<feature type="compositionally biased region" description="Polar residues" evidence="1">
    <location>
        <begin position="628"/>
        <end position="637"/>
    </location>
</feature>
<feature type="region of interest" description="Disordered" evidence="1">
    <location>
        <begin position="314"/>
        <end position="335"/>
    </location>
</feature>
<evidence type="ECO:0000313" key="2">
    <source>
        <dbReference type="EMBL" id="KAK9822762.1"/>
    </source>
</evidence>
<feature type="compositionally biased region" description="Basic and acidic residues" evidence="1">
    <location>
        <begin position="326"/>
        <end position="335"/>
    </location>
</feature>
<dbReference type="Proteomes" id="UP001438707">
    <property type="component" value="Unassembled WGS sequence"/>
</dbReference>
<feature type="region of interest" description="Disordered" evidence="1">
    <location>
        <begin position="1678"/>
        <end position="1741"/>
    </location>
</feature>
<reference evidence="2 3" key="1">
    <citation type="journal article" date="2024" name="Nat. Commun.">
        <title>Phylogenomics reveals the evolutionary origins of lichenization in chlorophyte algae.</title>
        <authorList>
            <person name="Puginier C."/>
            <person name="Libourel C."/>
            <person name="Otte J."/>
            <person name="Skaloud P."/>
            <person name="Haon M."/>
            <person name="Grisel S."/>
            <person name="Petersen M."/>
            <person name="Berrin J.G."/>
            <person name="Delaux P.M."/>
            <person name="Dal Grande F."/>
            <person name="Keller J."/>
        </authorList>
    </citation>
    <scope>NUCLEOTIDE SEQUENCE [LARGE SCALE GENOMIC DNA]</scope>
    <source>
        <strain evidence="2 3">SAG 2145</strain>
    </source>
</reference>
<accession>A0AAW1QMV6</accession>
<name>A0AAW1QMV6_9CHLO</name>
<feature type="compositionally biased region" description="Acidic residues" evidence="1">
    <location>
        <begin position="596"/>
        <end position="614"/>
    </location>
</feature>
<evidence type="ECO:0000313" key="3">
    <source>
        <dbReference type="Proteomes" id="UP001438707"/>
    </source>
</evidence>
<comment type="caution">
    <text evidence="2">The sequence shown here is derived from an EMBL/GenBank/DDBJ whole genome shotgun (WGS) entry which is preliminary data.</text>
</comment>
<feature type="region of interest" description="Disordered" evidence="1">
    <location>
        <begin position="746"/>
        <end position="995"/>
    </location>
</feature>
<feature type="compositionally biased region" description="Polar residues" evidence="1">
    <location>
        <begin position="848"/>
        <end position="860"/>
    </location>
</feature>
<feature type="compositionally biased region" description="Polar residues" evidence="1">
    <location>
        <begin position="779"/>
        <end position="798"/>
    </location>
</feature>
<sequence length="1910" mass="208966">MNEYFAVPYADLETVSYPATDLLQGFGPTDLQRYRDGDPAHCWQVGEEVFDTPDTFWNHCHHQLLSPQQMETLVACGEGDNSCPEETAMRKQLNAMQDWAALADTFMRGGPPLDAVQAVRLGLEVQSADSSYFSACIGKLQTDFGHTHPHLSNFLNEELSLFLQSYFDKETVPPHICTSPFQWLCDVLWSVISSACIIPDNKPDPMLVSVYCGQVKGKCLKARGSFKESIRTEFVEGNGLLEDPIARLMHTRVLLEALTKRSAGAPPKDFENGLRHLKAALDAQHWGTVRLKQGRLIAQELLNHQKAVVELPASNCSPADSQHPPPADEKKQRKSAENLLRVQLQIQIVSAQIYTEQDELSLLQASITASKPELSRTMHDFEDIVKIGDPATLRARAKKLRRKGAADSMLRQAQEAEIRKAMFMQKHAENLVKVTSWQDQKTAREEKINSMLDTVNAWKDYCSKVEKSCRNGGAANNLLPAESSIPRTEAVGIRLPAENNARMALSALLKSVKARETWVKRGKIPIRFLADRLLNLAAKDASVGVAIEMYLPALEANLTRAVKAGTLDKDEAAEEEFSCSEWDTSWEGDSNFPSEYSEDYGSDDDDALGADECECCDHPSTPPDSIHGSINSGTTAATIARLPDSGCSQPQQIPSHTGWVERSPAETPADTPLELPAAAGASKAILLSDCNGDAKGSNHQCSTNTAINVPAAAGLTKPAAFPRQDIMQHADSVRPTDTLHISAVQHSASDLGRSEAQQRLSPAEGNNGLRNQSEKPDQQQKVSSTGRAKQASALTRSSGLPDISTRASTQLPPQRKENAGLQTSQPEWQQLDGAGAAEQRSALAHSSVLPNASDPPSIQLRSHEKENDTAQTEQLEQRRVSGTGSDEQGTALANSSVLFNASCPPNMQTPSQDKENDAPLAKQPDQQQAGSHHIARQESASRSGKELLDAASTNALQPKAEPSLPAPGSLGESCTSHSSSNDHNQPFVHHPAGSAPVSGTINTAAGFFEQTLALTAGSRTASFSHGQDSLAAALQRLESGSSYSPLTLIVDKHAPIAAFDLIVQMVSCQCSEVQGTVVKQASYRPETYADVSMDLGIRLNFVEELHNRALTRDQLNSADQADLCSLLQALLRRLPEQEPTRFWIWSDKVFETPQKFWQNLLAEFTMEQKASFFSCHETSTSKPVEREMVTKLEQLYSWAKEAAELMQPSQTMNAADVKRLGLDKIDGIEHSGDPGDFALAFLTRIKSAVRPMHRMLNEFFCNEMNRMASSGVASRGLNNFHPRNWLKDHLLLLTMAAHEAPNTKPMLTVTHVDSRPHLMATQRMADKITSKWQETQDFSCDGDSEWIFGDRQREELLTQTTMGISKGWKESLLKELKTALETHAADVHDVHYSHDILAHGLLEMRKAVAKLPEESSPARMAGSPSRPSGADAEYDSNVATTWTLLAESELTIAHGYLFVAQDAANNAQQLANDTAGQATQVAKAISEMETLSDLVSVLRQKASRTLDRGKAAKLQSQADEQQLRLESWKVTHTANIERMSGLQAASVEANRDAAAAKTAVEVWKQHVATLAAKKLSSKQLAREYRAAVRAIKAQCASMESRGQLVLKHVLKVAKKQELEMSKGRLLVKFLARRMLNACVYDMELPVVISLYLPALQEQLLSAQSAGLLSTKQVKKPGTRLMECSKSSSSDEEEQDWSLEHARLEPESFPDSGTDEPDSVTDKPRSATSSSGTDLETKSAKFDPEAGMDLCAATMQRNSAASSSARKVLEEAAQLGSKVAKLSHAAMNEDHSGAANMEKLYMDADPAVKLGTATARCLHRLLSAVPRDQEQEPEASQDDLKTAVEQLDWVLFSDGMKLQLCMRQVSEGLDTGLDQHTMAAFFKSVATYANASLQSRLYPLETAAQPHEPSP</sequence>
<feature type="compositionally biased region" description="Polar residues" evidence="1">
    <location>
        <begin position="972"/>
        <end position="984"/>
    </location>
</feature>
<organism evidence="2 3">
    <name type="scientific">Apatococcus lobatus</name>
    <dbReference type="NCBI Taxonomy" id="904363"/>
    <lineage>
        <taxon>Eukaryota</taxon>
        <taxon>Viridiplantae</taxon>
        <taxon>Chlorophyta</taxon>
        <taxon>core chlorophytes</taxon>
        <taxon>Trebouxiophyceae</taxon>
        <taxon>Chlorellales</taxon>
        <taxon>Chlorellaceae</taxon>
        <taxon>Apatococcus</taxon>
    </lineage>
</organism>
<proteinExistence type="predicted"/>
<dbReference type="EMBL" id="JALJOS010000030">
    <property type="protein sequence ID" value="KAK9822762.1"/>
    <property type="molecule type" value="Genomic_DNA"/>
</dbReference>
<feature type="compositionally biased region" description="Polar residues" evidence="1">
    <location>
        <begin position="869"/>
        <end position="911"/>
    </location>
</feature>
<feature type="region of interest" description="Disordered" evidence="1">
    <location>
        <begin position="1412"/>
        <end position="1433"/>
    </location>
</feature>
<feature type="compositionally biased region" description="Polar residues" evidence="1">
    <location>
        <begin position="581"/>
        <end position="593"/>
    </location>
</feature>
<protein>
    <submittedName>
        <fullName evidence="2">Uncharacterized protein</fullName>
    </submittedName>
</protein>
<feature type="compositionally biased region" description="Polar residues" evidence="1">
    <location>
        <begin position="646"/>
        <end position="655"/>
    </location>
</feature>